<feature type="coiled-coil region" evidence="10">
    <location>
        <begin position="56"/>
        <end position="83"/>
    </location>
</feature>
<sequence length="109" mass="12344">MAEPLSNSERYPLQYVLLQDLFELNKTVIALILCIAVTAVSTVWVTHQTRLLVAEKGELVFEKQALENEYVNLKLEETTLSDNTRIEAIATVKLGMSRVKPEQEVVILE</sequence>
<keyword evidence="5 8" id="KW-1133">Transmembrane helix</keyword>
<comment type="similarity">
    <text evidence="8">Belongs to the FtsL family.</text>
</comment>
<feature type="transmembrane region" description="Helical" evidence="8">
    <location>
        <begin position="27"/>
        <end position="46"/>
    </location>
</feature>
<keyword evidence="6 8" id="KW-0472">Membrane</keyword>
<keyword evidence="10" id="KW-0175">Coiled coil</keyword>
<name>A0A2U0TGL3_9PAST</name>
<evidence type="ECO:0000313" key="12">
    <source>
        <dbReference type="Proteomes" id="UP000245909"/>
    </source>
</evidence>
<evidence type="ECO:0000256" key="1">
    <source>
        <dbReference type="ARBA" id="ARBA00004401"/>
    </source>
</evidence>
<dbReference type="RefSeq" id="WP_116630879.1">
    <property type="nucleotide sequence ID" value="NZ_QENU01000001.1"/>
</dbReference>
<dbReference type="GO" id="GO:0032153">
    <property type="term" value="C:cell division site"/>
    <property type="evidence" value="ECO:0007669"/>
    <property type="project" value="UniProtKB-UniRule"/>
</dbReference>
<comment type="subunit">
    <text evidence="8">Part of a complex composed of FtsB, FtsL and FtsQ.</text>
</comment>
<comment type="subcellular location">
    <subcellularLocation>
        <location evidence="8">Cell inner membrane</location>
        <topology evidence="8">Single-pass type II membrane protein</topology>
    </subcellularLocation>
    <subcellularLocation>
        <location evidence="1">Cell membrane</location>
        <topology evidence="1">Single-pass type II membrane protein</topology>
    </subcellularLocation>
    <text evidence="8">Localizes to the division septum where it forms a ring structure.</text>
</comment>
<dbReference type="OrthoDB" id="5689740at2"/>
<keyword evidence="2 8" id="KW-1003">Cell membrane</keyword>
<evidence type="ECO:0000256" key="9">
    <source>
        <dbReference type="NCBIfam" id="TIGR02209"/>
    </source>
</evidence>
<reference evidence="11 12" key="1">
    <citation type="submission" date="2018-05" db="EMBL/GenBank/DDBJ databases">
        <title>Genomic Encyclopedia of Type Strains, Phase IV (KMG-IV): sequencing the most valuable type-strain genomes for metagenomic binning, comparative biology and taxonomic classification.</title>
        <authorList>
            <person name="Goeker M."/>
        </authorList>
    </citation>
    <scope>NUCLEOTIDE SEQUENCE [LARGE SCALE GENOMIC DNA]</scope>
    <source>
        <strain evidence="11 12">DSM 22999</strain>
    </source>
</reference>
<protein>
    <recommendedName>
        <fullName evidence="8 9">Cell division protein FtsL</fullName>
    </recommendedName>
</protein>
<keyword evidence="8" id="KW-0997">Cell inner membrane</keyword>
<evidence type="ECO:0000256" key="5">
    <source>
        <dbReference type="ARBA" id="ARBA00022989"/>
    </source>
</evidence>
<evidence type="ECO:0000256" key="2">
    <source>
        <dbReference type="ARBA" id="ARBA00022475"/>
    </source>
</evidence>
<accession>A0A2U0TGL3</accession>
<evidence type="ECO:0000256" key="7">
    <source>
        <dbReference type="ARBA" id="ARBA00023306"/>
    </source>
</evidence>
<keyword evidence="12" id="KW-1185">Reference proteome</keyword>
<evidence type="ECO:0000256" key="8">
    <source>
        <dbReference type="HAMAP-Rule" id="MF_00910"/>
    </source>
</evidence>
<evidence type="ECO:0000256" key="4">
    <source>
        <dbReference type="ARBA" id="ARBA00022692"/>
    </source>
</evidence>
<dbReference type="HAMAP" id="MF_00910">
    <property type="entry name" value="FtsL"/>
    <property type="match status" value="1"/>
</dbReference>
<dbReference type="Proteomes" id="UP000245909">
    <property type="component" value="Unassembled WGS sequence"/>
</dbReference>
<proteinExistence type="inferred from homology"/>
<dbReference type="InterPro" id="IPR011922">
    <property type="entry name" value="Cell_div_FtsL"/>
</dbReference>
<keyword evidence="7 8" id="KW-0131">Cell cycle</keyword>
<dbReference type="NCBIfam" id="TIGR02209">
    <property type="entry name" value="ftsL_broad"/>
    <property type="match status" value="1"/>
</dbReference>
<gene>
    <name evidence="8" type="primary">ftsL</name>
    <name evidence="11" type="ORF">C8D76_10197</name>
</gene>
<evidence type="ECO:0000256" key="3">
    <source>
        <dbReference type="ARBA" id="ARBA00022618"/>
    </source>
</evidence>
<dbReference type="Pfam" id="PF04999">
    <property type="entry name" value="FtsL"/>
    <property type="match status" value="1"/>
</dbReference>
<evidence type="ECO:0000256" key="10">
    <source>
        <dbReference type="SAM" id="Coils"/>
    </source>
</evidence>
<keyword evidence="4 8" id="KW-0812">Transmembrane</keyword>
<dbReference type="PANTHER" id="PTHR37479:SF1">
    <property type="entry name" value="CELL DIVISION PROTEIN FTSL"/>
    <property type="match status" value="1"/>
</dbReference>
<dbReference type="AlphaFoldDB" id="A0A2U0TGL3"/>
<comment type="function">
    <text evidence="8">Essential cell division protein. May link together the upstream cell division proteins, which are predominantly cytoplasmic, with the downstream cell division proteins, which are predominantly periplasmic.</text>
</comment>
<dbReference type="GO" id="GO:0043093">
    <property type="term" value="P:FtsZ-dependent cytokinesis"/>
    <property type="evidence" value="ECO:0007669"/>
    <property type="project" value="UniProtKB-UniRule"/>
</dbReference>
<evidence type="ECO:0000313" key="11">
    <source>
        <dbReference type="EMBL" id="PVX42769.1"/>
    </source>
</evidence>
<keyword evidence="3 8" id="KW-0132">Cell division</keyword>
<dbReference type="PANTHER" id="PTHR37479">
    <property type="entry name" value="CELL DIVISION PROTEIN FTSL"/>
    <property type="match status" value="1"/>
</dbReference>
<dbReference type="GO" id="GO:0005886">
    <property type="term" value="C:plasma membrane"/>
    <property type="evidence" value="ECO:0007669"/>
    <property type="project" value="UniProtKB-SubCell"/>
</dbReference>
<evidence type="ECO:0000256" key="6">
    <source>
        <dbReference type="ARBA" id="ARBA00023136"/>
    </source>
</evidence>
<comment type="caution">
    <text evidence="11">The sequence shown here is derived from an EMBL/GenBank/DDBJ whole genome shotgun (WGS) entry which is preliminary data.</text>
</comment>
<organism evidence="11 12">
    <name type="scientific">Alitibacter langaaensis DSM 22999</name>
    <dbReference type="NCBI Taxonomy" id="1122935"/>
    <lineage>
        <taxon>Bacteria</taxon>
        <taxon>Pseudomonadati</taxon>
        <taxon>Pseudomonadota</taxon>
        <taxon>Gammaproteobacteria</taxon>
        <taxon>Pasteurellales</taxon>
        <taxon>Pasteurellaceae</taxon>
        <taxon>Alitibacter</taxon>
    </lineage>
</organism>
<dbReference type="EMBL" id="QENU01000001">
    <property type="protein sequence ID" value="PVX42769.1"/>
    <property type="molecule type" value="Genomic_DNA"/>
</dbReference>